<name>F2R7R7_STRVP</name>
<protein>
    <submittedName>
        <fullName evidence="2">Uncharacterized protein</fullName>
    </submittedName>
</protein>
<dbReference type="HOGENOM" id="CLU_102961_0_0_11"/>
<feature type="transmembrane region" description="Helical" evidence="1">
    <location>
        <begin position="60"/>
        <end position="80"/>
    </location>
</feature>
<evidence type="ECO:0000313" key="2">
    <source>
        <dbReference type="EMBL" id="CCA56352.1"/>
    </source>
</evidence>
<sequence>MVPPQLVLASDPWQGHDVGGLFVGLFAGAAVLVGLTVYLASRLAPANFRRYTPVRVCRDVSLLAVALGSALYVWGLFHLLLTDEQDQAEECELRRPAGVARLVGLRGDFVPLRLVCETPNGHDYDVVVPGYINPSLTVLLLLALAGAVAAGLLHRGQRSSTRKKG</sequence>
<keyword evidence="1" id="KW-1133">Transmembrane helix</keyword>
<proteinExistence type="predicted"/>
<evidence type="ECO:0000256" key="1">
    <source>
        <dbReference type="SAM" id="Phobius"/>
    </source>
</evidence>
<keyword evidence="3" id="KW-1185">Reference proteome</keyword>
<dbReference type="GeneID" id="51863631"/>
<evidence type="ECO:0000313" key="3">
    <source>
        <dbReference type="Proteomes" id="UP000006854"/>
    </source>
</evidence>
<organism evidence="2 3">
    <name type="scientific">Streptomyces venezuelae (strain ATCC 10712 / CBS 650.69 / DSM 40230 / JCM 4526 / NBRC 13096 / PD 04745)</name>
    <dbReference type="NCBI Taxonomy" id="953739"/>
    <lineage>
        <taxon>Bacteria</taxon>
        <taxon>Bacillati</taxon>
        <taxon>Actinomycetota</taxon>
        <taxon>Actinomycetes</taxon>
        <taxon>Kitasatosporales</taxon>
        <taxon>Streptomycetaceae</taxon>
        <taxon>Streptomyces</taxon>
    </lineage>
</organism>
<accession>F2R7R7</accession>
<reference evidence="2 3" key="1">
    <citation type="journal article" date="2011" name="BMC Genomics">
        <title>Genome-wide analysis of the role of GlnR in Streptomyces venezuelae provides new insights into global nitrogen regulation in actinomycetes.</title>
        <authorList>
            <person name="Pullan S.T."/>
            <person name="Bibb M.J."/>
            <person name="Merrick M."/>
        </authorList>
    </citation>
    <scope>NUCLEOTIDE SEQUENCE [LARGE SCALE GENOMIC DNA]</scope>
    <source>
        <strain evidence="2">ATCC 10712</strain>
    </source>
</reference>
<gene>
    <name evidence="2" type="ordered locus">SVEN_3066</name>
</gene>
<dbReference type="RefSeq" id="WP_015034268.1">
    <property type="nucleotide sequence ID" value="NC_018750.1"/>
</dbReference>
<feature type="transmembrane region" description="Helical" evidence="1">
    <location>
        <begin position="20"/>
        <end position="40"/>
    </location>
</feature>
<dbReference type="STRING" id="953739.SVEN_3066"/>
<keyword evidence="1" id="KW-0472">Membrane</keyword>
<dbReference type="Proteomes" id="UP000006854">
    <property type="component" value="Chromosome"/>
</dbReference>
<dbReference type="AlphaFoldDB" id="F2R7R7"/>
<keyword evidence="1" id="KW-0812">Transmembrane</keyword>
<dbReference type="EMBL" id="FR845719">
    <property type="protein sequence ID" value="CCA56352.1"/>
    <property type="molecule type" value="Genomic_DNA"/>
</dbReference>
<feature type="transmembrane region" description="Helical" evidence="1">
    <location>
        <begin position="131"/>
        <end position="153"/>
    </location>
</feature>
<dbReference type="PATRIC" id="fig|953739.5.peg.5260"/>
<dbReference type="KEGG" id="sve:SVEN_3066"/>
<dbReference type="OrthoDB" id="4329400at2"/>